<keyword evidence="6" id="KW-0735">Signal-anchor</keyword>
<keyword evidence="5 12" id="KW-0812">Transmembrane</keyword>
<feature type="compositionally biased region" description="Acidic residues" evidence="11">
    <location>
        <begin position="479"/>
        <end position="490"/>
    </location>
</feature>
<evidence type="ECO:0000256" key="8">
    <source>
        <dbReference type="ARBA" id="ARBA00023034"/>
    </source>
</evidence>
<feature type="compositionally biased region" description="Basic and acidic residues" evidence="11">
    <location>
        <begin position="466"/>
        <end position="478"/>
    </location>
</feature>
<accession>A0A5B8MJG6</accession>
<keyword evidence="8" id="KW-0333">Golgi apparatus</keyword>
<organism evidence="13 14">
    <name type="scientific">Chloropicon primus</name>
    <dbReference type="NCBI Taxonomy" id="1764295"/>
    <lineage>
        <taxon>Eukaryota</taxon>
        <taxon>Viridiplantae</taxon>
        <taxon>Chlorophyta</taxon>
        <taxon>Chloropicophyceae</taxon>
        <taxon>Chloropicales</taxon>
        <taxon>Chloropicaceae</taxon>
        <taxon>Chloropicon</taxon>
    </lineage>
</organism>
<dbReference type="PANTHER" id="PTHR11987">
    <property type="entry name" value="ALPHA-2,8-SIALYLTRANSFERASE"/>
    <property type="match status" value="1"/>
</dbReference>
<evidence type="ECO:0000256" key="9">
    <source>
        <dbReference type="ARBA" id="ARBA00023136"/>
    </source>
</evidence>
<proteinExistence type="inferred from homology"/>
<keyword evidence="9 12" id="KW-0472">Membrane</keyword>
<evidence type="ECO:0000256" key="4">
    <source>
        <dbReference type="ARBA" id="ARBA00022679"/>
    </source>
</evidence>
<evidence type="ECO:0000313" key="14">
    <source>
        <dbReference type="Proteomes" id="UP000316726"/>
    </source>
</evidence>
<evidence type="ECO:0000256" key="1">
    <source>
        <dbReference type="ARBA" id="ARBA00004323"/>
    </source>
</evidence>
<dbReference type="PANTHER" id="PTHR11987:SF53">
    <property type="entry name" value="ALPHA-2,8-SIALYLTRANSFERASE 8F-LIKE"/>
    <property type="match status" value="1"/>
</dbReference>
<protein>
    <submittedName>
        <fullName evidence="13">Sialyltransferase</fullName>
    </submittedName>
</protein>
<evidence type="ECO:0000256" key="6">
    <source>
        <dbReference type="ARBA" id="ARBA00022968"/>
    </source>
</evidence>
<evidence type="ECO:0000256" key="11">
    <source>
        <dbReference type="SAM" id="MobiDB-lite"/>
    </source>
</evidence>
<dbReference type="InterPro" id="IPR038578">
    <property type="entry name" value="GT29-like_sf"/>
</dbReference>
<dbReference type="GO" id="GO:0009311">
    <property type="term" value="P:oligosaccharide metabolic process"/>
    <property type="evidence" value="ECO:0007669"/>
    <property type="project" value="TreeGrafter"/>
</dbReference>
<dbReference type="InterPro" id="IPR001675">
    <property type="entry name" value="Glyco_trans_29"/>
</dbReference>
<name>A0A5B8MJG6_9CHLO</name>
<evidence type="ECO:0000256" key="5">
    <source>
        <dbReference type="ARBA" id="ARBA00022692"/>
    </source>
</evidence>
<gene>
    <name evidence="13" type="ORF">A3770_04p31440</name>
</gene>
<evidence type="ECO:0000256" key="10">
    <source>
        <dbReference type="ARBA" id="ARBA00023180"/>
    </source>
</evidence>
<dbReference type="Pfam" id="PF00777">
    <property type="entry name" value="Glyco_transf_29"/>
    <property type="match status" value="1"/>
</dbReference>
<dbReference type="AlphaFoldDB" id="A0A5B8MJG6"/>
<evidence type="ECO:0000256" key="2">
    <source>
        <dbReference type="ARBA" id="ARBA00006003"/>
    </source>
</evidence>
<dbReference type="OrthoDB" id="10264956at2759"/>
<dbReference type="CDD" id="cd19952">
    <property type="entry name" value="GT29"/>
    <property type="match status" value="1"/>
</dbReference>
<dbReference type="Gene3D" id="3.90.1480.20">
    <property type="entry name" value="Glycosyl transferase family 29"/>
    <property type="match status" value="1"/>
</dbReference>
<dbReference type="GO" id="GO:0003828">
    <property type="term" value="F:alpha-N-acetylneuraminate alpha-2,8-sialyltransferase activity"/>
    <property type="evidence" value="ECO:0007669"/>
    <property type="project" value="TreeGrafter"/>
</dbReference>
<dbReference type="Proteomes" id="UP000316726">
    <property type="component" value="Chromosome 4"/>
</dbReference>
<dbReference type="InterPro" id="IPR050943">
    <property type="entry name" value="Glycosyltr_29_Sialyltrsf"/>
</dbReference>
<feature type="region of interest" description="Disordered" evidence="11">
    <location>
        <begin position="464"/>
        <end position="507"/>
    </location>
</feature>
<keyword evidence="7 12" id="KW-1133">Transmembrane helix</keyword>
<evidence type="ECO:0000313" key="13">
    <source>
        <dbReference type="EMBL" id="QDZ20626.1"/>
    </source>
</evidence>
<comment type="similarity">
    <text evidence="2">Belongs to the glycosyltransferase 29 family.</text>
</comment>
<evidence type="ECO:0000256" key="7">
    <source>
        <dbReference type="ARBA" id="ARBA00022989"/>
    </source>
</evidence>
<evidence type="ECO:0000256" key="12">
    <source>
        <dbReference type="SAM" id="Phobius"/>
    </source>
</evidence>
<dbReference type="GO" id="GO:0000139">
    <property type="term" value="C:Golgi membrane"/>
    <property type="evidence" value="ECO:0007669"/>
    <property type="project" value="UniProtKB-SubCell"/>
</dbReference>
<keyword evidence="3 13" id="KW-0328">Glycosyltransferase</keyword>
<keyword evidence="14" id="KW-1185">Reference proteome</keyword>
<dbReference type="EMBL" id="CP031037">
    <property type="protein sequence ID" value="QDZ20626.1"/>
    <property type="molecule type" value="Genomic_DNA"/>
</dbReference>
<feature type="transmembrane region" description="Helical" evidence="12">
    <location>
        <begin position="12"/>
        <end position="31"/>
    </location>
</feature>
<comment type="subcellular location">
    <subcellularLocation>
        <location evidence="1">Golgi apparatus membrane</location>
        <topology evidence="1">Single-pass type II membrane protein</topology>
    </subcellularLocation>
</comment>
<dbReference type="GO" id="GO:0006491">
    <property type="term" value="P:N-glycan processing"/>
    <property type="evidence" value="ECO:0007669"/>
    <property type="project" value="TreeGrafter"/>
</dbReference>
<keyword evidence="10" id="KW-0325">Glycoprotein</keyword>
<sequence length="507" mass="57814">MNLNGDRRPLSVKLFVLCVILVAFTVLLAPFRPSSPKPKVLAGLDATVKERVEEVQIEGVGASSLQGGDALKLAETVELQDEDLAEDEEEQQEEQQEIKAINKWEDCSDVKADARPTLEGIPLFFTDENDNLNYDDVFIHKKNYKRFWARGSYVVDNDTIATLPSSHEEIIGYHKFNSCAVVGNSGYLRFTEFGDAIDTHDVVLRLNQAPTKKFSKWVGTKTSIRLINNLWSIRYGSERDFGKIPLEKNLTLVVSRTRGFVFDNIVKFLGEKRPDVKVVRLNSRMVSASRRLLVAYRVKMCKDGYKYEGGISPTSGFVGTYILRMLCKRVTLYGLGMVKSRAVPYHYMTGTIGARTAPTSVHSFPAESATLDALAFENKIEQCKYREKAYIARPGESVSNLRSNFTVLNYAAHNNHYCGWNVCHHRRYWRFWRRVIKESLPFGGKDVPYKDCWRVMFSDIDVPPGKAEKAQEEEKQAQEEEEQALEEEETQQALEALKEEEEEEEEV</sequence>
<reference evidence="13 14" key="1">
    <citation type="submission" date="2018-07" db="EMBL/GenBank/DDBJ databases">
        <title>The complete nuclear genome of the prasinophyte Chloropicon primus (CCMP1205).</title>
        <authorList>
            <person name="Pombert J.-F."/>
            <person name="Otis C."/>
            <person name="Turmel M."/>
            <person name="Lemieux C."/>
        </authorList>
    </citation>
    <scope>NUCLEOTIDE SEQUENCE [LARGE SCALE GENOMIC DNA]</scope>
    <source>
        <strain evidence="13 14">CCMP1205</strain>
    </source>
</reference>
<keyword evidence="4 13" id="KW-0808">Transferase</keyword>
<evidence type="ECO:0000256" key="3">
    <source>
        <dbReference type="ARBA" id="ARBA00022676"/>
    </source>
</evidence>
<feature type="compositionally biased region" description="Acidic residues" evidence="11">
    <location>
        <begin position="498"/>
        <end position="507"/>
    </location>
</feature>